<evidence type="ECO:0000313" key="4">
    <source>
        <dbReference type="EMBL" id="KLN36427.1"/>
    </source>
</evidence>
<keyword evidence="1" id="KW-0805">Transcription regulation</keyword>
<name>A0A0H2L889_9MICO</name>
<dbReference type="EMBL" id="JNBQ01000001">
    <property type="protein sequence ID" value="KLN36427.1"/>
    <property type="molecule type" value="Genomic_DNA"/>
</dbReference>
<dbReference type="PATRIC" id="fig|264251.5.peg.171"/>
<dbReference type="InterPro" id="IPR029016">
    <property type="entry name" value="GAF-like_dom_sf"/>
</dbReference>
<evidence type="ECO:0000259" key="3">
    <source>
        <dbReference type="PROSITE" id="PS50921"/>
    </source>
</evidence>
<dbReference type="Proteomes" id="UP000035265">
    <property type="component" value="Unassembled WGS sequence"/>
</dbReference>
<dbReference type="GO" id="GO:0003723">
    <property type="term" value="F:RNA binding"/>
    <property type="evidence" value="ECO:0007669"/>
    <property type="project" value="InterPro"/>
</dbReference>
<proteinExistence type="predicted"/>
<dbReference type="InterPro" id="IPR005561">
    <property type="entry name" value="ANTAR"/>
</dbReference>
<accession>A0A0H2L889</accession>
<comment type="caution">
    <text evidence="4">The sequence shown here is derived from an EMBL/GenBank/DDBJ whole genome shotgun (WGS) entry which is preliminary data.</text>
</comment>
<dbReference type="Gene3D" id="1.10.10.10">
    <property type="entry name" value="Winged helix-like DNA-binding domain superfamily/Winged helix DNA-binding domain"/>
    <property type="match status" value="1"/>
</dbReference>
<dbReference type="STRING" id="264251.FB00_00830"/>
<reference evidence="4 5" key="1">
    <citation type="submission" date="2014-05" db="EMBL/GenBank/DDBJ databases">
        <title>Cellulosimicrobium funkei U11 genome.</title>
        <authorList>
            <person name="Hu C."/>
            <person name="Gong Y."/>
            <person name="Wan W."/>
            <person name="Jiang M."/>
        </authorList>
    </citation>
    <scope>NUCLEOTIDE SEQUENCE [LARGE SCALE GENOMIC DNA]</scope>
    <source>
        <strain evidence="4 5">U11</strain>
    </source>
</reference>
<dbReference type="SUPFAM" id="SSF55781">
    <property type="entry name" value="GAF domain-like"/>
    <property type="match status" value="1"/>
</dbReference>
<protein>
    <recommendedName>
        <fullName evidence="3">ANTAR domain-containing protein</fullName>
    </recommendedName>
</protein>
<keyword evidence="5" id="KW-1185">Reference proteome</keyword>
<gene>
    <name evidence="4" type="ORF">FB00_00830</name>
</gene>
<dbReference type="InterPro" id="IPR036388">
    <property type="entry name" value="WH-like_DNA-bd_sf"/>
</dbReference>
<dbReference type="Gene3D" id="3.30.450.40">
    <property type="match status" value="1"/>
</dbReference>
<evidence type="ECO:0000256" key="1">
    <source>
        <dbReference type="ARBA" id="ARBA00023015"/>
    </source>
</evidence>
<dbReference type="InterPro" id="IPR003018">
    <property type="entry name" value="GAF"/>
</dbReference>
<evidence type="ECO:0000256" key="2">
    <source>
        <dbReference type="ARBA" id="ARBA00023163"/>
    </source>
</evidence>
<dbReference type="PROSITE" id="PS50921">
    <property type="entry name" value="ANTAR"/>
    <property type="match status" value="1"/>
</dbReference>
<dbReference type="Pfam" id="PF03861">
    <property type="entry name" value="ANTAR"/>
    <property type="match status" value="1"/>
</dbReference>
<sequence>MHEDRTEADVGASELLTLLARALADVDDALSTPARMCQACATVLGAESVALTVAATADDRLTVATSDGVAARIEDLEETLGEGPAQLALAEDRVVVTEVDGNHDVSAFPVFAGVAATISGPATYHAVPMHAGGQVVGVLSLLTASARLAREPDDVQLLADVVGLALLADLDSLDWSTRAEVHQATGMVTAQLRVAPHDALAVLRAHAFARSTTLEDVAAEVVGRRLSFTYDASNAVQSRRTEEA</sequence>
<dbReference type="AlphaFoldDB" id="A0A0H2L889"/>
<evidence type="ECO:0000313" key="5">
    <source>
        <dbReference type="Proteomes" id="UP000035265"/>
    </source>
</evidence>
<feature type="domain" description="ANTAR" evidence="3">
    <location>
        <begin position="161"/>
        <end position="222"/>
    </location>
</feature>
<organism evidence="4 5">
    <name type="scientific">Cellulosimicrobium funkei</name>
    <dbReference type="NCBI Taxonomy" id="264251"/>
    <lineage>
        <taxon>Bacteria</taxon>
        <taxon>Bacillati</taxon>
        <taxon>Actinomycetota</taxon>
        <taxon>Actinomycetes</taxon>
        <taxon>Micrococcales</taxon>
        <taxon>Promicromonosporaceae</taxon>
        <taxon>Cellulosimicrobium</taxon>
    </lineage>
</organism>
<dbReference type="SMART" id="SM01012">
    <property type="entry name" value="ANTAR"/>
    <property type="match status" value="1"/>
</dbReference>
<dbReference type="Pfam" id="PF13185">
    <property type="entry name" value="GAF_2"/>
    <property type="match status" value="1"/>
</dbReference>
<keyword evidence="2" id="KW-0804">Transcription</keyword>